<comment type="subcellular location">
    <subcellularLocation>
        <location evidence="1">Cell membrane</location>
        <topology evidence="1">Multi-pass membrane protein</topology>
    </subcellularLocation>
</comment>
<dbReference type="EMBL" id="HE797095">
    <property type="protein sequence ID" value="CCM02862.1"/>
    <property type="molecule type" value="Genomic_DNA"/>
</dbReference>
<feature type="compositionally biased region" description="Polar residues" evidence="8">
    <location>
        <begin position="16"/>
        <end position="25"/>
    </location>
</feature>
<feature type="transmembrane region" description="Helical" evidence="9">
    <location>
        <begin position="462"/>
        <end position="485"/>
    </location>
</feature>
<keyword evidence="4 9" id="KW-0812">Transmembrane</keyword>
<protein>
    <recommendedName>
        <fullName evidence="10">Major facilitator superfamily (MFS) profile domain-containing protein</fullName>
    </recommendedName>
</protein>
<feature type="transmembrane region" description="Helical" evidence="9">
    <location>
        <begin position="218"/>
        <end position="242"/>
    </location>
</feature>
<dbReference type="InterPro" id="IPR036259">
    <property type="entry name" value="MFS_trans_sf"/>
</dbReference>
<evidence type="ECO:0000259" key="10">
    <source>
        <dbReference type="PROSITE" id="PS50850"/>
    </source>
</evidence>
<dbReference type="InterPro" id="IPR011701">
    <property type="entry name" value="MFS"/>
</dbReference>
<reference evidence="11 12" key="1">
    <citation type="journal article" date="2012" name="Appl. Environ. Microbiol.">
        <title>Short-read sequencing for genomic analysis of the brown rot fungus Fibroporia radiculosa.</title>
        <authorList>
            <person name="Tang J.D."/>
            <person name="Perkins A.D."/>
            <person name="Sonstegard T.S."/>
            <person name="Schroeder S.G."/>
            <person name="Burgess S.C."/>
            <person name="Diehl S.V."/>
        </authorList>
    </citation>
    <scope>NUCLEOTIDE SEQUENCE [LARGE SCALE GENOMIC DNA]</scope>
    <source>
        <strain evidence="11 12">TFFH 294</strain>
    </source>
</reference>
<organism evidence="11 12">
    <name type="scientific">Fibroporia radiculosa</name>
    <dbReference type="NCBI Taxonomy" id="599839"/>
    <lineage>
        <taxon>Eukaryota</taxon>
        <taxon>Fungi</taxon>
        <taxon>Dikarya</taxon>
        <taxon>Basidiomycota</taxon>
        <taxon>Agaricomycotina</taxon>
        <taxon>Agaricomycetes</taxon>
        <taxon>Polyporales</taxon>
        <taxon>Fibroporiaceae</taxon>
        <taxon>Fibroporia</taxon>
    </lineage>
</organism>
<evidence type="ECO:0000256" key="7">
    <source>
        <dbReference type="ARBA" id="ARBA00038459"/>
    </source>
</evidence>
<gene>
    <name evidence="11" type="ORF">FIBRA_04974</name>
</gene>
<dbReference type="SUPFAM" id="SSF103473">
    <property type="entry name" value="MFS general substrate transporter"/>
    <property type="match status" value="1"/>
</dbReference>
<keyword evidence="12" id="KW-1185">Reference proteome</keyword>
<dbReference type="PANTHER" id="PTHR23502:SF186">
    <property type="entry name" value="MAJOR FACILITATOR SUPERFAMILY (MFS) PROFILE DOMAIN-CONTAINING PROTEIN"/>
    <property type="match status" value="1"/>
</dbReference>
<dbReference type="Pfam" id="PF07690">
    <property type="entry name" value="MFS_1"/>
    <property type="match status" value="1"/>
</dbReference>
<dbReference type="InParanoid" id="J4HWU3"/>
<dbReference type="PROSITE" id="PS50850">
    <property type="entry name" value="MFS"/>
    <property type="match status" value="1"/>
</dbReference>
<evidence type="ECO:0000256" key="8">
    <source>
        <dbReference type="SAM" id="MobiDB-lite"/>
    </source>
</evidence>
<dbReference type="GO" id="GO:0005886">
    <property type="term" value="C:plasma membrane"/>
    <property type="evidence" value="ECO:0007669"/>
    <property type="project" value="UniProtKB-SubCell"/>
</dbReference>
<feature type="transmembrane region" description="Helical" evidence="9">
    <location>
        <begin position="497"/>
        <end position="517"/>
    </location>
</feature>
<dbReference type="GO" id="GO:0022857">
    <property type="term" value="F:transmembrane transporter activity"/>
    <property type="evidence" value="ECO:0007669"/>
    <property type="project" value="InterPro"/>
</dbReference>
<feature type="transmembrane region" description="Helical" evidence="9">
    <location>
        <begin position="109"/>
        <end position="131"/>
    </location>
</feature>
<accession>J4HWU3</accession>
<evidence type="ECO:0000256" key="1">
    <source>
        <dbReference type="ARBA" id="ARBA00004651"/>
    </source>
</evidence>
<keyword evidence="2" id="KW-0813">Transport</keyword>
<feature type="domain" description="Major facilitator superfamily (MFS) profile" evidence="10">
    <location>
        <begin position="73"/>
        <end position="524"/>
    </location>
</feature>
<dbReference type="InterPro" id="IPR020846">
    <property type="entry name" value="MFS_dom"/>
</dbReference>
<dbReference type="RefSeq" id="XP_012182145.1">
    <property type="nucleotide sequence ID" value="XM_012326755.1"/>
</dbReference>
<feature type="transmembrane region" description="Helical" evidence="9">
    <location>
        <begin position="429"/>
        <end position="450"/>
    </location>
</feature>
<evidence type="ECO:0000256" key="4">
    <source>
        <dbReference type="ARBA" id="ARBA00022692"/>
    </source>
</evidence>
<dbReference type="Gene3D" id="1.20.1250.20">
    <property type="entry name" value="MFS general substrate transporter like domains"/>
    <property type="match status" value="1"/>
</dbReference>
<evidence type="ECO:0000313" key="11">
    <source>
        <dbReference type="EMBL" id="CCM02862.1"/>
    </source>
</evidence>
<feature type="transmembrane region" description="Helical" evidence="9">
    <location>
        <begin position="77"/>
        <end position="97"/>
    </location>
</feature>
<feature type="transmembrane region" description="Helical" evidence="9">
    <location>
        <begin position="178"/>
        <end position="197"/>
    </location>
</feature>
<dbReference type="OrthoDB" id="9986881at2759"/>
<feature type="transmembrane region" description="Helical" evidence="9">
    <location>
        <begin position="404"/>
        <end position="423"/>
    </location>
</feature>
<dbReference type="CDD" id="cd17323">
    <property type="entry name" value="MFS_Tpo1_MDR_like"/>
    <property type="match status" value="1"/>
</dbReference>
<evidence type="ECO:0000256" key="2">
    <source>
        <dbReference type="ARBA" id="ARBA00022448"/>
    </source>
</evidence>
<name>J4HWU3_9APHY</name>
<dbReference type="AlphaFoldDB" id="J4HWU3"/>
<evidence type="ECO:0000313" key="12">
    <source>
        <dbReference type="Proteomes" id="UP000006352"/>
    </source>
</evidence>
<comment type="similarity">
    <text evidence="7">Belongs to the major facilitator superfamily. DHA1 family. Polyamines/proton antiporter (TC 2.A.1.2.16) subfamily.</text>
</comment>
<dbReference type="PANTHER" id="PTHR23502">
    <property type="entry name" value="MAJOR FACILITATOR SUPERFAMILY"/>
    <property type="match status" value="1"/>
</dbReference>
<dbReference type="STRING" id="599839.J4HWU3"/>
<evidence type="ECO:0000256" key="9">
    <source>
        <dbReference type="SAM" id="Phobius"/>
    </source>
</evidence>
<keyword evidence="5 9" id="KW-1133">Transmembrane helix</keyword>
<feature type="transmembrane region" description="Helical" evidence="9">
    <location>
        <begin position="152"/>
        <end position="172"/>
    </location>
</feature>
<evidence type="ECO:0000256" key="5">
    <source>
        <dbReference type="ARBA" id="ARBA00022989"/>
    </source>
</evidence>
<dbReference type="Proteomes" id="UP000006352">
    <property type="component" value="Unassembled WGS sequence"/>
</dbReference>
<feature type="region of interest" description="Disordered" evidence="8">
    <location>
        <begin position="1"/>
        <end position="25"/>
    </location>
</feature>
<keyword evidence="3" id="KW-1003">Cell membrane</keyword>
<feature type="transmembrane region" description="Helical" evidence="9">
    <location>
        <begin position="248"/>
        <end position="275"/>
    </location>
</feature>
<keyword evidence="6 9" id="KW-0472">Membrane</keyword>
<evidence type="ECO:0000256" key="3">
    <source>
        <dbReference type="ARBA" id="ARBA00022475"/>
    </source>
</evidence>
<feature type="transmembrane region" description="Helical" evidence="9">
    <location>
        <begin position="363"/>
        <end position="383"/>
    </location>
</feature>
<dbReference type="GeneID" id="24097773"/>
<dbReference type="FunFam" id="1.20.1250.20:FF:000011">
    <property type="entry name" value="MFS multidrug transporter, putative"/>
    <property type="match status" value="1"/>
</dbReference>
<sequence>MSDPQPATLHDIETGTGPSSDTKNTNSVYSALVVHEEKEYPGSGTLEDPYVVDWKKADPENPFNWSKRRKWVITSHLAYATWVASFCSSSYSAGLTYTAMDLHLTTEVAILGVSLYILGFTVGPLFWAPMSESELDDQAFQLIRKFANGESICKRNIFIGTFTAFTLLHLGGSLCKNTATLLATRMLAGMFGVSPFTNSSAAMSDMWIPRERGFPGSLYACAIFLGPVIGPVIGGWVAMSYLGWRFNFWIMFILSGVTTIGFVVIEPETYAPVLLRRRAERLRRGSGNNAVYISKYDVGHSRKRIDIFRKNMVRPFVFLATEPIVLLLAIYGSIAYAILYAFFAAFPIVFQEQRGWSSGLGGLAFIGVGVGTTLGLCLTPIQNRMYQAAAARSPTGRAAPEQRLYAPMFGAICLPIGMFWFAWTSSPHIFWLSPILAGVPFGIGVALVLFGATQYLVDGYQIYAASALAATVVLRSVVAAVFPLIIPTMYKNLGDGWACSVFAFLVTACMPIPFLFYKYGPWLRKHSKWAVQDATAPSMSVVPPPGTSAKEKSSN</sequence>
<evidence type="ECO:0000256" key="6">
    <source>
        <dbReference type="ARBA" id="ARBA00023136"/>
    </source>
</evidence>
<dbReference type="HOGENOM" id="CLU_008455_11_6_1"/>
<feature type="transmembrane region" description="Helical" evidence="9">
    <location>
        <begin position="316"/>
        <end position="343"/>
    </location>
</feature>
<proteinExistence type="inferred from homology"/>